<dbReference type="GO" id="GO:0004175">
    <property type="term" value="F:endopeptidase activity"/>
    <property type="evidence" value="ECO:0007669"/>
    <property type="project" value="UniProtKB-ARBA"/>
</dbReference>
<sequence>MIPPIRSYGALEGFLAPARAQSELWRSGLGAAAIVMIYLAAGWGLLIVLSRSMPEFMLLRLMNEIAAGSTPRGLVILLLTFAPLLLGTIFVTRKFHTRSAATLFGPGTLRTLRLLLPWLLLFSLFTFALALLSADAGRSNPLAVVLSWAPMAVPFLAIQITAEEVLFRGYLLQQLGARSRNPLVWMVLPSALFGALHFSPGEYGNHAIWPALWAFAFGCLAADLTARTGNLGAALALHFANNFGSLFLVGFYGQLDGLALYTIVINTRSGFDLAPWLVLDMLNVLICWLIARLALRV</sequence>
<accession>A0A074JDD2</accession>
<evidence type="ECO:0000259" key="2">
    <source>
        <dbReference type="Pfam" id="PF02517"/>
    </source>
</evidence>
<feature type="transmembrane region" description="Helical" evidence="1">
    <location>
        <begin position="233"/>
        <end position="253"/>
    </location>
</feature>
<name>A0A074JDD2_9RHOB</name>
<dbReference type="GO" id="GO:0080120">
    <property type="term" value="P:CAAX-box protein maturation"/>
    <property type="evidence" value="ECO:0007669"/>
    <property type="project" value="UniProtKB-ARBA"/>
</dbReference>
<keyword evidence="1" id="KW-0812">Transmembrane</keyword>
<comment type="caution">
    <text evidence="3">The sequence shown here is derived from an EMBL/GenBank/DDBJ whole genome shotgun (WGS) entry which is preliminary data.</text>
</comment>
<dbReference type="OrthoDB" id="7171777at2"/>
<dbReference type="eggNOG" id="COG1266">
    <property type="taxonomic scope" value="Bacteria"/>
</dbReference>
<dbReference type="AlphaFoldDB" id="A0A074JDD2"/>
<protein>
    <recommendedName>
        <fullName evidence="2">CAAX prenyl protease 2/Lysostaphin resistance protein A-like domain-containing protein</fullName>
    </recommendedName>
</protein>
<dbReference type="RefSeq" id="WP_038075929.1">
    <property type="nucleotide sequence ID" value="NZ_AUND01000012.1"/>
</dbReference>
<feature type="transmembrane region" description="Helical" evidence="1">
    <location>
        <begin position="183"/>
        <end position="201"/>
    </location>
</feature>
<feature type="domain" description="CAAX prenyl protease 2/Lysostaphin resistance protein A-like" evidence="2">
    <location>
        <begin position="148"/>
        <end position="243"/>
    </location>
</feature>
<dbReference type="EMBL" id="AUND01000012">
    <property type="protein sequence ID" value="KEO54539.1"/>
    <property type="molecule type" value="Genomic_DNA"/>
</dbReference>
<gene>
    <name evidence="3" type="ORF">TP2_06305</name>
</gene>
<feature type="transmembrane region" description="Helical" evidence="1">
    <location>
        <begin position="140"/>
        <end position="162"/>
    </location>
</feature>
<evidence type="ECO:0000256" key="1">
    <source>
        <dbReference type="SAM" id="Phobius"/>
    </source>
</evidence>
<reference evidence="3 4" key="1">
    <citation type="submission" date="2013-07" db="EMBL/GenBank/DDBJ databases">
        <title>Thioclava pacifica DSM 10166 Genome Sequencing.</title>
        <authorList>
            <person name="Lai Q."/>
            <person name="Shao Z."/>
        </authorList>
    </citation>
    <scope>NUCLEOTIDE SEQUENCE [LARGE SCALE GENOMIC DNA]</scope>
    <source>
        <strain evidence="3 4">DSM 10166</strain>
    </source>
</reference>
<organism evidence="3 4">
    <name type="scientific">Thioclava pacifica DSM 10166</name>
    <dbReference type="NCBI Taxonomy" id="1353537"/>
    <lineage>
        <taxon>Bacteria</taxon>
        <taxon>Pseudomonadati</taxon>
        <taxon>Pseudomonadota</taxon>
        <taxon>Alphaproteobacteria</taxon>
        <taxon>Rhodobacterales</taxon>
        <taxon>Paracoccaceae</taxon>
        <taxon>Thioclava</taxon>
    </lineage>
</organism>
<dbReference type="InterPro" id="IPR003675">
    <property type="entry name" value="Rce1/LyrA-like_dom"/>
</dbReference>
<feature type="transmembrane region" description="Helical" evidence="1">
    <location>
        <begin position="273"/>
        <end position="295"/>
    </location>
</feature>
<dbReference type="PANTHER" id="PTHR39430">
    <property type="entry name" value="MEMBRANE-ASSOCIATED PROTEASE-RELATED"/>
    <property type="match status" value="1"/>
</dbReference>
<feature type="transmembrane region" description="Helical" evidence="1">
    <location>
        <begin position="73"/>
        <end position="91"/>
    </location>
</feature>
<dbReference type="Pfam" id="PF02517">
    <property type="entry name" value="Rce1-like"/>
    <property type="match status" value="1"/>
</dbReference>
<feature type="transmembrane region" description="Helical" evidence="1">
    <location>
        <begin position="207"/>
        <end position="226"/>
    </location>
</feature>
<evidence type="ECO:0000313" key="3">
    <source>
        <dbReference type="EMBL" id="KEO54539.1"/>
    </source>
</evidence>
<dbReference type="Proteomes" id="UP000027432">
    <property type="component" value="Unassembled WGS sequence"/>
</dbReference>
<feature type="transmembrane region" description="Helical" evidence="1">
    <location>
        <begin position="29"/>
        <end position="53"/>
    </location>
</feature>
<dbReference type="PANTHER" id="PTHR39430:SF1">
    <property type="entry name" value="PROTEASE"/>
    <property type="match status" value="1"/>
</dbReference>
<feature type="transmembrane region" description="Helical" evidence="1">
    <location>
        <begin position="112"/>
        <end position="134"/>
    </location>
</feature>
<keyword evidence="1" id="KW-0472">Membrane</keyword>
<dbReference type="STRING" id="1353537.TP2_06305"/>
<keyword evidence="4" id="KW-1185">Reference proteome</keyword>
<keyword evidence="1" id="KW-1133">Transmembrane helix</keyword>
<evidence type="ECO:0000313" key="4">
    <source>
        <dbReference type="Proteomes" id="UP000027432"/>
    </source>
</evidence>
<proteinExistence type="predicted"/>